<keyword evidence="1" id="KW-0805">Transcription regulation</keyword>
<dbReference type="InterPro" id="IPR000792">
    <property type="entry name" value="Tscrpt_reg_LuxR_C"/>
</dbReference>
<evidence type="ECO:0000256" key="2">
    <source>
        <dbReference type="ARBA" id="ARBA00023125"/>
    </source>
</evidence>
<keyword evidence="2" id="KW-0238">DNA-binding</keyword>
<evidence type="ECO:0000256" key="3">
    <source>
        <dbReference type="ARBA" id="ARBA00023163"/>
    </source>
</evidence>
<reference evidence="6" key="1">
    <citation type="journal article" date="2019" name="Int. J. Syst. Evol. Microbiol.">
        <title>The Global Catalogue of Microorganisms (GCM) 10K type strain sequencing project: providing services to taxonomists for standard genome sequencing and annotation.</title>
        <authorList>
            <consortium name="The Broad Institute Genomics Platform"/>
            <consortium name="The Broad Institute Genome Sequencing Center for Infectious Disease"/>
            <person name="Wu L."/>
            <person name="Ma J."/>
        </authorList>
    </citation>
    <scope>NUCLEOTIDE SEQUENCE [LARGE SCALE GENOMIC DNA]</scope>
    <source>
        <strain evidence="6">KCTC 42456</strain>
    </source>
</reference>
<dbReference type="RefSeq" id="WP_379045651.1">
    <property type="nucleotide sequence ID" value="NZ_JBHSKW010000056.1"/>
</dbReference>
<dbReference type="PROSITE" id="PS00622">
    <property type="entry name" value="HTH_LUXR_1"/>
    <property type="match status" value="1"/>
</dbReference>
<dbReference type="InterPro" id="IPR016032">
    <property type="entry name" value="Sig_transdc_resp-reg_C-effctor"/>
</dbReference>
<dbReference type="EMBL" id="JBHULV010000024">
    <property type="protein sequence ID" value="MFD2731655.1"/>
    <property type="molecule type" value="Genomic_DNA"/>
</dbReference>
<dbReference type="PANTHER" id="PTHR44688">
    <property type="entry name" value="DNA-BINDING TRANSCRIPTIONAL ACTIVATOR DEVR_DOSR"/>
    <property type="match status" value="1"/>
</dbReference>
<name>A0ABW5TSC4_9SPHI</name>
<dbReference type="InterPro" id="IPR036388">
    <property type="entry name" value="WH-like_DNA-bd_sf"/>
</dbReference>
<evidence type="ECO:0000256" key="1">
    <source>
        <dbReference type="ARBA" id="ARBA00023015"/>
    </source>
</evidence>
<dbReference type="SMART" id="SM00421">
    <property type="entry name" value="HTH_LUXR"/>
    <property type="match status" value="1"/>
</dbReference>
<gene>
    <name evidence="5" type="ORF">ACFSSE_08040</name>
</gene>
<evidence type="ECO:0000313" key="6">
    <source>
        <dbReference type="Proteomes" id="UP001597546"/>
    </source>
</evidence>
<keyword evidence="6" id="KW-1185">Reference proteome</keyword>
<dbReference type="CDD" id="cd06170">
    <property type="entry name" value="LuxR_C_like"/>
    <property type="match status" value="1"/>
</dbReference>
<dbReference type="Gene3D" id="1.10.10.10">
    <property type="entry name" value="Winged helix-like DNA-binding domain superfamily/Winged helix DNA-binding domain"/>
    <property type="match status" value="1"/>
</dbReference>
<evidence type="ECO:0000259" key="4">
    <source>
        <dbReference type="PROSITE" id="PS50043"/>
    </source>
</evidence>
<dbReference type="PANTHER" id="PTHR44688:SF16">
    <property type="entry name" value="DNA-BINDING TRANSCRIPTIONAL ACTIVATOR DEVR_DOSR"/>
    <property type="match status" value="1"/>
</dbReference>
<organism evidence="5 6">
    <name type="scientific">Pedobacter alpinus</name>
    <dbReference type="NCBI Taxonomy" id="1590643"/>
    <lineage>
        <taxon>Bacteria</taxon>
        <taxon>Pseudomonadati</taxon>
        <taxon>Bacteroidota</taxon>
        <taxon>Sphingobacteriia</taxon>
        <taxon>Sphingobacteriales</taxon>
        <taxon>Sphingobacteriaceae</taxon>
        <taxon>Pedobacter</taxon>
    </lineage>
</organism>
<keyword evidence="3" id="KW-0804">Transcription</keyword>
<dbReference type="PROSITE" id="PS50043">
    <property type="entry name" value="HTH_LUXR_2"/>
    <property type="match status" value="1"/>
</dbReference>
<dbReference type="PRINTS" id="PR00038">
    <property type="entry name" value="HTHLUXR"/>
</dbReference>
<dbReference type="SUPFAM" id="SSF46894">
    <property type="entry name" value="C-terminal effector domain of the bipartite response regulators"/>
    <property type="match status" value="1"/>
</dbReference>
<dbReference type="Pfam" id="PF00196">
    <property type="entry name" value="GerE"/>
    <property type="match status" value="1"/>
</dbReference>
<dbReference type="Proteomes" id="UP001597546">
    <property type="component" value="Unassembled WGS sequence"/>
</dbReference>
<feature type="domain" description="HTH luxR-type" evidence="4">
    <location>
        <begin position="185"/>
        <end position="251"/>
    </location>
</feature>
<comment type="caution">
    <text evidence="5">The sequence shown here is derived from an EMBL/GenBank/DDBJ whole genome shotgun (WGS) entry which is preliminary data.</text>
</comment>
<evidence type="ECO:0000313" key="5">
    <source>
        <dbReference type="EMBL" id="MFD2731655.1"/>
    </source>
</evidence>
<sequence length="251" mass="29460">METIYANNYINISYHKNLNMLNGAWNNCNNVDDYLCGINNFKAAFLNIKPKHTLWNNLNLDASLCENLQKRAKSFLSNEYLSKSLTGKIAMVLPERLYARFKVKNFYEELDQDMKLRFFEQEKSATDWLATSSWLKEAGAVPQLNIKEASDDKYELSLTINKCDYQKYTTMLNHLLRGQEFCLKNLDNFNSLTCREQEILQYIIKGFKNNDIADSLFLSVETIKTHRKNILTKLNCQNVFHLTQYLMFFKC</sequence>
<protein>
    <submittedName>
        <fullName evidence="5">Response regulator transcription factor</fullName>
    </submittedName>
</protein>
<proteinExistence type="predicted"/>
<accession>A0ABW5TSC4</accession>